<organism evidence="4">
    <name type="scientific">Campylobacter fetus</name>
    <dbReference type="NCBI Taxonomy" id="196"/>
    <lineage>
        <taxon>Bacteria</taxon>
        <taxon>Pseudomonadati</taxon>
        <taxon>Campylobacterota</taxon>
        <taxon>Epsilonproteobacteria</taxon>
        <taxon>Campylobacterales</taxon>
        <taxon>Campylobacteraceae</taxon>
        <taxon>Campylobacter</taxon>
    </lineage>
</organism>
<dbReference type="Proteomes" id="UP000535509">
    <property type="component" value="Unassembled WGS sequence"/>
</dbReference>
<keyword evidence="5" id="KW-1185">Reference proteome</keyword>
<evidence type="ECO:0000313" key="1">
    <source>
        <dbReference type="EMBL" id="EAI5408128.1"/>
    </source>
</evidence>
<comment type="caution">
    <text evidence="4">The sequence shown here is derived from an EMBL/GenBank/DDBJ whole genome shotgun (WGS) entry which is preliminary data.</text>
</comment>
<protein>
    <submittedName>
        <fullName evidence="4">Uncharacterized protein</fullName>
    </submittedName>
</protein>
<evidence type="ECO:0000313" key="3">
    <source>
        <dbReference type="EMBL" id="EAK0452186.1"/>
    </source>
</evidence>
<dbReference type="EMBL" id="AABQDW010000008">
    <property type="protein sequence ID" value="EAI5408128.1"/>
    <property type="molecule type" value="Genomic_DNA"/>
</dbReference>
<name>A0A5L8V8Z0_CAMFE</name>
<evidence type="ECO:0000313" key="4">
    <source>
        <dbReference type="EMBL" id="EAK0468297.1"/>
    </source>
</evidence>
<reference evidence="4 6" key="1">
    <citation type="submission" date="2018-05" db="EMBL/GenBank/DDBJ databases">
        <authorList>
            <consortium name="PulseNet: The National Subtyping Network for Foodborne Disease Surveillance"/>
            <person name="Tarr C.L."/>
            <person name="Trees E."/>
            <person name="Katz L.S."/>
            <person name="Carleton-Romer H.A."/>
            <person name="Stroika S."/>
            <person name="Kucerova Z."/>
            <person name="Roache K.F."/>
            <person name="Sabol A.L."/>
            <person name="Besser J."/>
            <person name="Gerner-Smidt P."/>
        </authorList>
    </citation>
    <scope>NUCLEOTIDE SEQUENCE</scope>
    <source>
        <strain evidence="3">2014D-0197</strain>
        <strain evidence="1 6">2016D-0221</strain>
        <strain evidence="4">D4313</strain>
        <strain evidence="2 5">PNUSAC001503</strain>
    </source>
</reference>
<evidence type="ECO:0000313" key="5">
    <source>
        <dbReference type="Proteomes" id="UP000535509"/>
    </source>
</evidence>
<proteinExistence type="predicted"/>
<dbReference type="OMA" id="NLLCERD"/>
<dbReference type="RefSeq" id="WP_002849139.1">
    <property type="nucleotide sequence ID" value="NZ_AABUZP020000005.1"/>
</dbReference>
<evidence type="ECO:0000313" key="2">
    <source>
        <dbReference type="EMBL" id="EAI8859686.1"/>
    </source>
</evidence>
<evidence type="ECO:0000313" key="6">
    <source>
        <dbReference type="Proteomes" id="UP000557842"/>
    </source>
</evidence>
<accession>A0A5L8V8Z0</accession>
<dbReference type="EMBL" id="AACCXM010000001">
    <property type="protein sequence ID" value="EAK0468297.1"/>
    <property type="molecule type" value="Genomic_DNA"/>
</dbReference>
<sequence>MIENILKDEKFGTLMKTHVYECLEYLLSKDTEFCILANLKYTSFDPELPKEISSNFKSPVILFCLGGYTLSSAILTKTNLSFEAGFGANDFASLVSVPIGAIVQITIDENPLLINFSVYKEDLNESRKQKSKQIFMSNPKNKDIFKK</sequence>
<dbReference type="Proteomes" id="UP000557842">
    <property type="component" value="Unassembled WGS sequence"/>
</dbReference>
<dbReference type="EMBL" id="AACCXK010000001">
    <property type="protein sequence ID" value="EAK0452186.1"/>
    <property type="molecule type" value="Genomic_DNA"/>
</dbReference>
<dbReference type="GeneID" id="61064558"/>
<gene>
    <name evidence="3" type="ORF">AAH17_00710</name>
    <name evidence="4" type="ORF">AAH24_02770</name>
    <name evidence="1" type="ORF">BVH53_05370</name>
    <name evidence="2" type="ORF">CX802_07595</name>
</gene>
<dbReference type="EMBL" id="AABTCC010000025">
    <property type="protein sequence ID" value="EAI8859686.1"/>
    <property type="molecule type" value="Genomic_DNA"/>
</dbReference>
<dbReference type="AlphaFoldDB" id="A0A5L8V8Z0"/>